<proteinExistence type="predicted"/>
<reference evidence="2" key="1">
    <citation type="journal article" date="2023" name="G3 (Bethesda)">
        <title>Genome assembly and association tests identify interacting loci associated with vigor, precocity, and sex in interspecific pistachio rootstocks.</title>
        <authorList>
            <person name="Palmer W."/>
            <person name="Jacygrad E."/>
            <person name="Sagayaradj S."/>
            <person name="Cavanaugh K."/>
            <person name="Han R."/>
            <person name="Bertier L."/>
            <person name="Beede B."/>
            <person name="Kafkas S."/>
            <person name="Golino D."/>
            <person name="Preece J."/>
            <person name="Michelmore R."/>
        </authorList>
    </citation>
    <scope>NUCLEOTIDE SEQUENCE [LARGE SCALE GENOMIC DNA]</scope>
</reference>
<dbReference type="EMBL" id="CM047901">
    <property type="protein sequence ID" value="KAJ0097713.1"/>
    <property type="molecule type" value="Genomic_DNA"/>
</dbReference>
<organism evidence="1 2">
    <name type="scientific">Pistacia atlantica</name>
    <dbReference type="NCBI Taxonomy" id="434234"/>
    <lineage>
        <taxon>Eukaryota</taxon>
        <taxon>Viridiplantae</taxon>
        <taxon>Streptophyta</taxon>
        <taxon>Embryophyta</taxon>
        <taxon>Tracheophyta</taxon>
        <taxon>Spermatophyta</taxon>
        <taxon>Magnoliopsida</taxon>
        <taxon>eudicotyledons</taxon>
        <taxon>Gunneridae</taxon>
        <taxon>Pentapetalae</taxon>
        <taxon>rosids</taxon>
        <taxon>malvids</taxon>
        <taxon>Sapindales</taxon>
        <taxon>Anacardiaceae</taxon>
        <taxon>Pistacia</taxon>
    </lineage>
</organism>
<evidence type="ECO:0000313" key="1">
    <source>
        <dbReference type="EMBL" id="KAJ0097713.1"/>
    </source>
</evidence>
<gene>
    <name evidence="1" type="ORF">Patl1_29141</name>
</gene>
<dbReference type="Proteomes" id="UP001164250">
    <property type="component" value="Chromosome 5"/>
</dbReference>
<comment type="caution">
    <text evidence="1">The sequence shown here is derived from an EMBL/GenBank/DDBJ whole genome shotgun (WGS) entry which is preliminary data.</text>
</comment>
<name>A0ACC1BFK5_9ROSI</name>
<protein>
    <submittedName>
        <fullName evidence="1">Uncharacterized protein</fullName>
    </submittedName>
</protein>
<evidence type="ECO:0000313" key="2">
    <source>
        <dbReference type="Proteomes" id="UP001164250"/>
    </source>
</evidence>
<accession>A0ACC1BFK5</accession>
<keyword evidence="2" id="KW-1185">Reference proteome</keyword>
<sequence>MGCSGRGEMCHGLAASVKNGVDFVLPVQNCLIHMYDCFGVIDYAAKVFAEMSQRDLISWNSLVDGCVRVGNLRAAHQLFDAMTERNVVSWNIMIGGYSKSGNPGCSLKLFREMGKSGFRGSDTTMVSVLTACGKSARLKEVRFMGLSSGLQKNLM</sequence>